<dbReference type="PANTHER" id="PTHR45283">
    <property type="entry name" value="NAD(P)H-QUINONE OXIDOREDUCTASE SUBUNIT T, CHLOROPLASTIC"/>
    <property type="match status" value="1"/>
</dbReference>
<keyword evidence="3" id="KW-0346">Stress response</keyword>
<name>E0UI94_GLOV7</name>
<protein>
    <submittedName>
        <fullName evidence="3">Heat shock protein DnaJ domain protein</fullName>
    </submittedName>
</protein>
<feature type="transmembrane region" description="Helical" evidence="1">
    <location>
        <begin position="132"/>
        <end position="155"/>
    </location>
</feature>
<evidence type="ECO:0000313" key="4">
    <source>
        <dbReference type="Proteomes" id="UP000008206"/>
    </source>
</evidence>
<dbReference type="InterPro" id="IPR044618">
    <property type="entry name" value="NdhT-like"/>
</dbReference>
<dbReference type="PANTHER" id="PTHR45283:SF1">
    <property type="entry name" value="NAD(P)H-QUINONE OXIDOREDUCTASE SUBUNIT T, CHLOROPLASTIC"/>
    <property type="match status" value="1"/>
</dbReference>
<dbReference type="Pfam" id="PF00226">
    <property type="entry name" value="DnaJ"/>
    <property type="match status" value="1"/>
</dbReference>
<reference evidence="4" key="1">
    <citation type="journal article" date="2011" name="MBio">
        <title>Novel metabolic attributes of the genus Cyanothece, comprising a group of unicellular nitrogen-fixing Cyanobacteria.</title>
        <authorList>
            <person name="Bandyopadhyay A."/>
            <person name="Elvitigala T."/>
            <person name="Welsh E."/>
            <person name="Stockel J."/>
            <person name="Liberton M."/>
            <person name="Min H."/>
            <person name="Sherman L.A."/>
            <person name="Pakrasi H.B."/>
        </authorList>
    </citation>
    <scope>NUCLEOTIDE SEQUENCE [LARGE SCALE GENOMIC DNA]</scope>
    <source>
        <strain evidence="4">PCC 7822</strain>
    </source>
</reference>
<dbReference type="InterPro" id="IPR001623">
    <property type="entry name" value="DnaJ_domain"/>
</dbReference>
<dbReference type="SMART" id="SM00271">
    <property type="entry name" value="DnaJ"/>
    <property type="match status" value="1"/>
</dbReference>
<dbReference type="KEGG" id="cyj:Cyan7822_4971"/>
<proteinExistence type="predicted"/>
<keyword evidence="4" id="KW-1185">Reference proteome</keyword>
<organism evidence="3 4">
    <name type="scientific">Gloeothece verrucosa (strain PCC 7822)</name>
    <name type="common">Cyanothece sp. (strain PCC 7822)</name>
    <dbReference type="NCBI Taxonomy" id="497965"/>
    <lineage>
        <taxon>Bacteria</taxon>
        <taxon>Bacillati</taxon>
        <taxon>Cyanobacteriota</taxon>
        <taxon>Cyanophyceae</taxon>
        <taxon>Oscillatoriophycideae</taxon>
        <taxon>Chroococcales</taxon>
        <taxon>Aphanothecaceae</taxon>
        <taxon>Gloeothece</taxon>
        <taxon>Gloeothece verrucosa</taxon>
    </lineage>
</organism>
<dbReference type="EMBL" id="CP002198">
    <property type="protein sequence ID" value="ADN16862.1"/>
    <property type="molecule type" value="Genomic_DNA"/>
</dbReference>
<dbReference type="InterPro" id="IPR018253">
    <property type="entry name" value="DnaJ_domain_CS"/>
</dbReference>
<dbReference type="CDD" id="cd06257">
    <property type="entry name" value="DnaJ"/>
    <property type="match status" value="1"/>
</dbReference>
<dbReference type="AlphaFoldDB" id="E0UI94"/>
<dbReference type="InterPro" id="IPR036869">
    <property type="entry name" value="J_dom_sf"/>
</dbReference>
<keyword evidence="1" id="KW-0472">Membrane</keyword>
<dbReference type="PROSITE" id="PS00636">
    <property type="entry name" value="DNAJ_1"/>
    <property type="match status" value="1"/>
</dbReference>
<sequence length="180" mass="20202">MNQQQTTTRLKSKELPLQSRLANTHYAILGLHPSASVIEIRRAYRELSKLYHPDTTALAPEVAKTKFHRLNEAYATLSNPERRSLYDLKIGYSRWNVIQTPQDLNRSGEQQQQWSKSAYLDPSDRPLSAGEIFALLILGVTLLGCLALAILMALLRGDPLVPPSALPNTNFSLLFPFIGF</sequence>
<dbReference type="Proteomes" id="UP000008206">
    <property type="component" value="Chromosome"/>
</dbReference>
<gene>
    <name evidence="3" type="ordered locus">Cyan7822_4971</name>
</gene>
<dbReference type="HOGENOM" id="CLU_091338_1_1_3"/>
<dbReference type="SUPFAM" id="SSF46565">
    <property type="entry name" value="Chaperone J-domain"/>
    <property type="match status" value="1"/>
</dbReference>
<evidence type="ECO:0000256" key="1">
    <source>
        <dbReference type="SAM" id="Phobius"/>
    </source>
</evidence>
<feature type="domain" description="J" evidence="2">
    <location>
        <begin position="24"/>
        <end position="90"/>
    </location>
</feature>
<dbReference type="Gene3D" id="1.10.287.110">
    <property type="entry name" value="DnaJ domain"/>
    <property type="match status" value="1"/>
</dbReference>
<keyword evidence="1" id="KW-0812">Transmembrane</keyword>
<dbReference type="STRING" id="497965.Cyan7822_4971"/>
<accession>E0UI94</accession>
<keyword evidence="1" id="KW-1133">Transmembrane helix</keyword>
<dbReference type="PRINTS" id="PR00625">
    <property type="entry name" value="JDOMAIN"/>
</dbReference>
<dbReference type="eggNOG" id="COG0484">
    <property type="taxonomic scope" value="Bacteria"/>
</dbReference>
<dbReference type="PROSITE" id="PS50076">
    <property type="entry name" value="DNAJ_2"/>
    <property type="match status" value="1"/>
</dbReference>
<evidence type="ECO:0000259" key="2">
    <source>
        <dbReference type="PROSITE" id="PS50076"/>
    </source>
</evidence>
<evidence type="ECO:0000313" key="3">
    <source>
        <dbReference type="EMBL" id="ADN16862.1"/>
    </source>
</evidence>
<dbReference type="RefSeq" id="WP_013324900.1">
    <property type="nucleotide sequence ID" value="NC_014501.1"/>
</dbReference>